<sequence>MSPDVGAYKLEQLMELAGLSVASAFSKCYEDKRDPVVIFCGPGNNGGDGLVAARHLSLWGYSVTVVIPKISGPNASYFNLLVSQCENASVSIIKSEPPSSYSSLLTPKTRIIDAVFGFSASGPPRAPFDKIIPLLHSTPNSVLSVDIPSGWDVDGGDVAGTGFKPDVLVSLTAVKEGARNFEGRHFVGGRFLYGGLGSKYGISMPPYDGQEQVYELEGTRQRRDDKIVVYVTAPSEEVAEGISEALVGGELAACVNITPGIRSIYKWQGKVESDREVMMMVKSRRSLFKDIEAKVKELHPYDTPEIIAVDIKDGSREYLDWIDESVLKKSL</sequence>
<gene>
    <name evidence="3" type="ORF">TrCOL_g11797</name>
</gene>
<dbReference type="PANTHER" id="PTHR23419">
    <property type="entry name" value="DIVALENT CATION TOLERANCE CUTA-RELATED"/>
    <property type="match status" value="1"/>
</dbReference>
<dbReference type="GO" id="GO:0010038">
    <property type="term" value="P:response to metal ion"/>
    <property type="evidence" value="ECO:0007669"/>
    <property type="project" value="InterPro"/>
</dbReference>
<dbReference type="SUPFAM" id="SSF54913">
    <property type="entry name" value="GlnB-like"/>
    <property type="match status" value="1"/>
</dbReference>
<dbReference type="GO" id="GO:0005507">
    <property type="term" value="F:copper ion binding"/>
    <property type="evidence" value="ECO:0007669"/>
    <property type="project" value="TreeGrafter"/>
</dbReference>
<proteinExistence type="inferred from homology"/>
<dbReference type="NCBIfam" id="TIGR00197">
    <property type="entry name" value="yjeF_nterm"/>
    <property type="match status" value="1"/>
</dbReference>
<dbReference type="OrthoDB" id="10064708at2759"/>
<dbReference type="InterPro" id="IPR004323">
    <property type="entry name" value="Ion_tolerance_CutA"/>
</dbReference>
<dbReference type="Gene3D" id="3.40.50.10260">
    <property type="entry name" value="YjeF N-terminal domain"/>
    <property type="match status" value="1"/>
</dbReference>
<name>A0A9W7LCZ2_9STRA</name>
<dbReference type="AlphaFoldDB" id="A0A9W7LCZ2"/>
<dbReference type="InterPro" id="IPR004443">
    <property type="entry name" value="YjeF_N_dom"/>
</dbReference>
<dbReference type="InterPro" id="IPR015867">
    <property type="entry name" value="N-reg_PII/ATP_PRibTrfase_C"/>
</dbReference>
<organism evidence="3 4">
    <name type="scientific">Triparma columacea</name>
    <dbReference type="NCBI Taxonomy" id="722753"/>
    <lineage>
        <taxon>Eukaryota</taxon>
        <taxon>Sar</taxon>
        <taxon>Stramenopiles</taxon>
        <taxon>Ochrophyta</taxon>
        <taxon>Bolidophyceae</taxon>
        <taxon>Parmales</taxon>
        <taxon>Triparmaceae</taxon>
        <taxon>Triparma</taxon>
    </lineage>
</organism>
<dbReference type="InterPro" id="IPR011322">
    <property type="entry name" value="N-reg_PII-like_a/b"/>
</dbReference>
<dbReference type="SUPFAM" id="SSF64153">
    <property type="entry name" value="YjeF N-terminal domain-like"/>
    <property type="match status" value="1"/>
</dbReference>
<feature type="domain" description="YjeF N-terminal" evidence="2">
    <location>
        <begin position="1"/>
        <end position="204"/>
    </location>
</feature>
<accession>A0A9W7LCZ2</accession>
<comment type="similarity">
    <text evidence="1">Belongs to the CutA family.</text>
</comment>
<dbReference type="InterPro" id="IPR036652">
    <property type="entry name" value="YjeF_N_dom_sf"/>
</dbReference>
<dbReference type="Pfam" id="PF03091">
    <property type="entry name" value="CutA1"/>
    <property type="match status" value="1"/>
</dbReference>
<reference evidence="4" key="1">
    <citation type="journal article" date="2023" name="Commun. Biol.">
        <title>Genome analysis of Parmales, the sister group of diatoms, reveals the evolutionary specialization of diatoms from phago-mixotrophs to photoautotrophs.</title>
        <authorList>
            <person name="Ban H."/>
            <person name="Sato S."/>
            <person name="Yoshikawa S."/>
            <person name="Yamada K."/>
            <person name="Nakamura Y."/>
            <person name="Ichinomiya M."/>
            <person name="Sato N."/>
            <person name="Blanc-Mathieu R."/>
            <person name="Endo H."/>
            <person name="Kuwata A."/>
            <person name="Ogata H."/>
        </authorList>
    </citation>
    <scope>NUCLEOTIDE SEQUENCE [LARGE SCALE GENOMIC DNA]</scope>
</reference>
<evidence type="ECO:0000256" key="1">
    <source>
        <dbReference type="ARBA" id="ARBA00010169"/>
    </source>
</evidence>
<evidence type="ECO:0000259" key="2">
    <source>
        <dbReference type="PROSITE" id="PS51385"/>
    </source>
</evidence>
<dbReference type="Proteomes" id="UP001165065">
    <property type="component" value="Unassembled WGS sequence"/>
</dbReference>
<protein>
    <recommendedName>
        <fullName evidence="2">YjeF N-terminal domain-containing protein</fullName>
    </recommendedName>
</protein>
<dbReference type="PANTHER" id="PTHR23419:SF8">
    <property type="entry name" value="FI09726P"/>
    <property type="match status" value="1"/>
</dbReference>
<evidence type="ECO:0000313" key="3">
    <source>
        <dbReference type="EMBL" id="GMI45191.1"/>
    </source>
</evidence>
<evidence type="ECO:0000313" key="4">
    <source>
        <dbReference type="Proteomes" id="UP001165065"/>
    </source>
</evidence>
<dbReference type="Pfam" id="PF03853">
    <property type="entry name" value="YjeF_N"/>
    <property type="match status" value="1"/>
</dbReference>
<comment type="caution">
    <text evidence="3">The sequence shown here is derived from an EMBL/GenBank/DDBJ whole genome shotgun (WGS) entry which is preliminary data.</text>
</comment>
<dbReference type="EMBL" id="BRYA01001536">
    <property type="protein sequence ID" value="GMI45191.1"/>
    <property type="molecule type" value="Genomic_DNA"/>
</dbReference>
<dbReference type="PROSITE" id="PS51385">
    <property type="entry name" value="YJEF_N"/>
    <property type="match status" value="1"/>
</dbReference>
<keyword evidence="4" id="KW-1185">Reference proteome</keyword>
<dbReference type="Gene3D" id="3.30.70.120">
    <property type="match status" value="1"/>
</dbReference>